<keyword evidence="6 7" id="KW-0472">Membrane</keyword>
<evidence type="ECO:0000256" key="2">
    <source>
        <dbReference type="ARBA" id="ARBA00022448"/>
    </source>
</evidence>
<keyword evidence="3" id="KW-1003">Cell membrane</keyword>
<evidence type="ECO:0000256" key="7">
    <source>
        <dbReference type="RuleBase" id="RU363032"/>
    </source>
</evidence>
<feature type="transmembrane region" description="Helical" evidence="7">
    <location>
        <begin position="113"/>
        <end position="139"/>
    </location>
</feature>
<gene>
    <name evidence="10" type="ORF">FF100_00290</name>
</gene>
<feature type="domain" description="ABC transmembrane type-1" evidence="9">
    <location>
        <begin position="111"/>
        <end position="300"/>
    </location>
</feature>
<dbReference type="EMBL" id="VDDA01000001">
    <property type="protein sequence ID" value="TNC15752.1"/>
    <property type="molecule type" value="Genomic_DNA"/>
</dbReference>
<feature type="transmembrane region" description="Helical" evidence="7">
    <location>
        <begin position="277"/>
        <end position="299"/>
    </location>
</feature>
<evidence type="ECO:0000256" key="1">
    <source>
        <dbReference type="ARBA" id="ARBA00004651"/>
    </source>
</evidence>
<keyword evidence="5 7" id="KW-1133">Transmembrane helix</keyword>
<dbReference type="GO" id="GO:0055085">
    <property type="term" value="P:transmembrane transport"/>
    <property type="evidence" value="ECO:0007669"/>
    <property type="project" value="InterPro"/>
</dbReference>
<feature type="transmembrane region" description="Helical" evidence="7">
    <location>
        <begin position="228"/>
        <end position="257"/>
    </location>
</feature>
<dbReference type="AlphaFoldDB" id="A0A5C4LLR0"/>
<dbReference type="PANTHER" id="PTHR43386">
    <property type="entry name" value="OLIGOPEPTIDE TRANSPORT SYSTEM PERMEASE PROTEIN APPC"/>
    <property type="match status" value="1"/>
</dbReference>
<dbReference type="InterPro" id="IPR035906">
    <property type="entry name" value="MetI-like_sf"/>
</dbReference>
<dbReference type="PROSITE" id="PS50928">
    <property type="entry name" value="ABC_TM1"/>
    <property type="match status" value="1"/>
</dbReference>
<dbReference type="GO" id="GO:0005886">
    <property type="term" value="C:plasma membrane"/>
    <property type="evidence" value="ECO:0007669"/>
    <property type="project" value="UniProtKB-SubCell"/>
</dbReference>
<dbReference type="CDD" id="cd06261">
    <property type="entry name" value="TM_PBP2"/>
    <property type="match status" value="1"/>
</dbReference>
<keyword evidence="11" id="KW-1185">Reference proteome</keyword>
<protein>
    <submittedName>
        <fullName evidence="10">ABC transporter permease</fullName>
    </submittedName>
</protein>
<evidence type="ECO:0000313" key="10">
    <source>
        <dbReference type="EMBL" id="TNC15752.1"/>
    </source>
</evidence>
<feature type="transmembrane region" description="Helical" evidence="7">
    <location>
        <begin position="159"/>
        <end position="186"/>
    </location>
</feature>
<evidence type="ECO:0000256" key="8">
    <source>
        <dbReference type="SAM" id="MobiDB-lite"/>
    </source>
</evidence>
<reference evidence="10 11" key="1">
    <citation type="submission" date="2019-06" db="EMBL/GenBank/DDBJ databases">
        <title>Genome of Methylobacterium sp. 17Sr1-39.</title>
        <authorList>
            <person name="Seo T."/>
        </authorList>
    </citation>
    <scope>NUCLEOTIDE SEQUENCE [LARGE SCALE GENOMIC DNA]</scope>
    <source>
        <strain evidence="10 11">17Sr1-39</strain>
    </source>
</reference>
<dbReference type="RefSeq" id="WP_139033575.1">
    <property type="nucleotide sequence ID" value="NZ_VDDA01000001.1"/>
</dbReference>
<evidence type="ECO:0000256" key="5">
    <source>
        <dbReference type="ARBA" id="ARBA00022989"/>
    </source>
</evidence>
<dbReference type="SUPFAM" id="SSF161098">
    <property type="entry name" value="MetI-like"/>
    <property type="match status" value="1"/>
</dbReference>
<name>A0A5C4LLR0_9HYPH</name>
<keyword evidence="4 7" id="KW-0812">Transmembrane</keyword>
<dbReference type="OrthoDB" id="9766870at2"/>
<dbReference type="PANTHER" id="PTHR43386:SF25">
    <property type="entry name" value="PEPTIDE ABC TRANSPORTER PERMEASE PROTEIN"/>
    <property type="match status" value="1"/>
</dbReference>
<feature type="region of interest" description="Disordered" evidence="8">
    <location>
        <begin position="1"/>
        <end position="22"/>
    </location>
</feature>
<dbReference type="InterPro" id="IPR000515">
    <property type="entry name" value="MetI-like"/>
</dbReference>
<evidence type="ECO:0000256" key="4">
    <source>
        <dbReference type="ARBA" id="ARBA00022692"/>
    </source>
</evidence>
<dbReference type="InterPro" id="IPR025966">
    <property type="entry name" value="OppC_N"/>
</dbReference>
<dbReference type="Pfam" id="PF00528">
    <property type="entry name" value="BPD_transp_1"/>
    <property type="match status" value="1"/>
</dbReference>
<sequence>MTVRPASPPLGTPAPAETVLPETVLPPSRSPAAIALRRGLSHGGFLIGAGLVGLIVLVALAAPLVAPHDPYAQDVSRRLIPPIWHAKGTAEHWLGTDKLGRDYLSRLIYGSQISLLIGVSAALISGVIGTTLGVLAGYYGGRVDAVVSYVVTTRLALPVVLVALAMASLVGGSLKVVVLVLGFLLWDRFAVVTRAATRQVRAQDFVAAAKASGFGAGRILGQEILPNILNALIVVATLEMAHAILLEAALSFLGLGVQPPLPSWGLMIAEGKPYMFFQPWVITIPGIALVVLVLGINLLGDGVRDITAPEGRT</sequence>
<comment type="similarity">
    <text evidence="7">Belongs to the binding-protein-dependent transport system permease family.</text>
</comment>
<evidence type="ECO:0000256" key="6">
    <source>
        <dbReference type="ARBA" id="ARBA00023136"/>
    </source>
</evidence>
<keyword evidence="2 7" id="KW-0813">Transport</keyword>
<evidence type="ECO:0000256" key="3">
    <source>
        <dbReference type="ARBA" id="ARBA00022475"/>
    </source>
</evidence>
<organism evidence="10 11">
    <name type="scientific">Methylobacterium terricola</name>
    <dbReference type="NCBI Taxonomy" id="2583531"/>
    <lineage>
        <taxon>Bacteria</taxon>
        <taxon>Pseudomonadati</taxon>
        <taxon>Pseudomonadota</taxon>
        <taxon>Alphaproteobacteria</taxon>
        <taxon>Hyphomicrobiales</taxon>
        <taxon>Methylobacteriaceae</taxon>
        <taxon>Methylobacterium</taxon>
    </lineage>
</organism>
<dbReference type="InterPro" id="IPR050366">
    <property type="entry name" value="BP-dependent_transpt_permease"/>
</dbReference>
<dbReference type="Gene3D" id="1.10.3720.10">
    <property type="entry name" value="MetI-like"/>
    <property type="match status" value="1"/>
</dbReference>
<proteinExistence type="inferred from homology"/>
<evidence type="ECO:0000313" key="11">
    <source>
        <dbReference type="Proteomes" id="UP000305267"/>
    </source>
</evidence>
<dbReference type="Proteomes" id="UP000305267">
    <property type="component" value="Unassembled WGS sequence"/>
</dbReference>
<accession>A0A5C4LLR0</accession>
<comment type="subcellular location">
    <subcellularLocation>
        <location evidence="1 7">Cell membrane</location>
        <topology evidence="1 7">Multi-pass membrane protein</topology>
    </subcellularLocation>
</comment>
<feature type="compositionally biased region" description="Pro residues" evidence="8">
    <location>
        <begin position="1"/>
        <end position="12"/>
    </location>
</feature>
<comment type="caution">
    <text evidence="10">The sequence shown here is derived from an EMBL/GenBank/DDBJ whole genome shotgun (WGS) entry which is preliminary data.</text>
</comment>
<feature type="transmembrane region" description="Helical" evidence="7">
    <location>
        <begin position="45"/>
        <end position="66"/>
    </location>
</feature>
<dbReference type="Pfam" id="PF12911">
    <property type="entry name" value="OppC_N"/>
    <property type="match status" value="1"/>
</dbReference>
<evidence type="ECO:0000259" key="9">
    <source>
        <dbReference type="PROSITE" id="PS50928"/>
    </source>
</evidence>